<comment type="caution">
    <text evidence="3">The sequence shown here is derived from an EMBL/GenBank/DDBJ whole genome shotgun (WGS) entry which is preliminary data.</text>
</comment>
<keyword evidence="1" id="KW-0472">Membrane</keyword>
<reference evidence="3" key="1">
    <citation type="submission" date="2023-10" db="EMBL/GenBank/DDBJ databases">
        <title>Genome assembly of Pristionchus species.</title>
        <authorList>
            <person name="Yoshida K."/>
            <person name="Sommer R.J."/>
        </authorList>
    </citation>
    <scope>NUCLEOTIDE SEQUENCE</scope>
    <source>
        <strain evidence="3">RS5133</strain>
    </source>
</reference>
<proteinExistence type="predicted"/>
<dbReference type="EMBL" id="BTSY01000004">
    <property type="protein sequence ID" value="GMT25825.1"/>
    <property type="molecule type" value="Genomic_DNA"/>
</dbReference>
<evidence type="ECO:0000313" key="3">
    <source>
        <dbReference type="EMBL" id="GMT25825.1"/>
    </source>
</evidence>
<keyword evidence="2" id="KW-0732">Signal</keyword>
<evidence type="ECO:0000256" key="2">
    <source>
        <dbReference type="SAM" id="SignalP"/>
    </source>
</evidence>
<gene>
    <name evidence="3" type="ORF">PFISCL1PPCAC_17122</name>
</gene>
<keyword evidence="4" id="KW-1185">Reference proteome</keyword>
<dbReference type="AlphaFoldDB" id="A0AAV5W568"/>
<dbReference type="Proteomes" id="UP001432322">
    <property type="component" value="Unassembled WGS sequence"/>
</dbReference>
<evidence type="ECO:0008006" key="5">
    <source>
        <dbReference type="Google" id="ProtNLM"/>
    </source>
</evidence>
<keyword evidence="1" id="KW-0812">Transmembrane</keyword>
<feature type="signal peptide" evidence="2">
    <location>
        <begin position="1"/>
        <end position="25"/>
    </location>
</feature>
<evidence type="ECO:0000256" key="1">
    <source>
        <dbReference type="SAM" id="Phobius"/>
    </source>
</evidence>
<name>A0AAV5W568_9BILA</name>
<accession>A0AAV5W568</accession>
<organism evidence="3 4">
    <name type="scientific">Pristionchus fissidentatus</name>
    <dbReference type="NCBI Taxonomy" id="1538716"/>
    <lineage>
        <taxon>Eukaryota</taxon>
        <taxon>Metazoa</taxon>
        <taxon>Ecdysozoa</taxon>
        <taxon>Nematoda</taxon>
        <taxon>Chromadorea</taxon>
        <taxon>Rhabditida</taxon>
        <taxon>Rhabditina</taxon>
        <taxon>Diplogasteromorpha</taxon>
        <taxon>Diplogasteroidea</taxon>
        <taxon>Neodiplogasteridae</taxon>
        <taxon>Pristionchus</taxon>
    </lineage>
</organism>
<feature type="transmembrane region" description="Helical" evidence="1">
    <location>
        <begin position="56"/>
        <end position="80"/>
    </location>
</feature>
<evidence type="ECO:0000313" key="4">
    <source>
        <dbReference type="Proteomes" id="UP001432322"/>
    </source>
</evidence>
<sequence length="91" mass="10560">MIPVIVVSTFITLFTLLQIVIVACATFDHESMIGEIIMKIDQERHKGNDPVVYSTWIPVFLAFCLIFPLLVSLWVLSVYWDCYEHLNQQEL</sequence>
<protein>
    <recommendedName>
        <fullName evidence="5">Transmembrane protein</fullName>
    </recommendedName>
</protein>
<feature type="chain" id="PRO_5043797992" description="Transmembrane protein" evidence="2">
    <location>
        <begin position="26"/>
        <end position="91"/>
    </location>
</feature>
<keyword evidence="1" id="KW-1133">Transmembrane helix</keyword>